<gene>
    <name evidence="1" type="ORF">CRG98_016835</name>
</gene>
<organism evidence="1 2">
    <name type="scientific">Punica granatum</name>
    <name type="common">Pomegranate</name>
    <dbReference type="NCBI Taxonomy" id="22663"/>
    <lineage>
        <taxon>Eukaryota</taxon>
        <taxon>Viridiplantae</taxon>
        <taxon>Streptophyta</taxon>
        <taxon>Embryophyta</taxon>
        <taxon>Tracheophyta</taxon>
        <taxon>Spermatophyta</taxon>
        <taxon>Magnoliopsida</taxon>
        <taxon>eudicotyledons</taxon>
        <taxon>Gunneridae</taxon>
        <taxon>Pentapetalae</taxon>
        <taxon>rosids</taxon>
        <taxon>malvids</taxon>
        <taxon>Myrtales</taxon>
        <taxon>Lythraceae</taxon>
        <taxon>Punica</taxon>
    </lineage>
</organism>
<dbReference type="PANTHER" id="PTHR24559:SF450">
    <property type="entry name" value="RNA-DIRECTED DNA POLYMERASE HOMOLOG"/>
    <property type="match status" value="1"/>
</dbReference>
<comment type="caution">
    <text evidence="1">The sequence shown here is derived from an EMBL/GenBank/DDBJ whole genome shotgun (WGS) entry which is preliminary data.</text>
</comment>
<evidence type="ECO:0000313" key="1">
    <source>
        <dbReference type="EMBL" id="PKI62776.1"/>
    </source>
</evidence>
<sequence length="123" mass="14251">MNSPEIEALPNNYADVFKEPSGLPPQRRRDHKISLKDVIEKLTGEMLNAGIIQLRTSPYSSPVVFVRKKDNSLRLCVDYRRLNDQTIKDKFPIPLVEELLDEWHGATIFSKTDLQSGYHRIRM</sequence>
<dbReference type="AlphaFoldDB" id="A0A2I0K4Y4"/>
<dbReference type="InterPro" id="IPR043502">
    <property type="entry name" value="DNA/RNA_pol_sf"/>
</dbReference>
<dbReference type="EMBL" id="PGOL01000930">
    <property type="protein sequence ID" value="PKI62776.1"/>
    <property type="molecule type" value="Genomic_DNA"/>
</dbReference>
<dbReference type="PANTHER" id="PTHR24559">
    <property type="entry name" value="TRANSPOSON TY3-I GAG-POL POLYPROTEIN"/>
    <property type="match status" value="1"/>
</dbReference>
<dbReference type="InterPro" id="IPR053134">
    <property type="entry name" value="RNA-dir_DNA_polymerase"/>
</dbReference>
<proteinExistence type="predicted"/>
<keyword evidence="2" id="KW-1185">Reference proteome</keyword>
<dbReference type="SUPFAM" id="SSF56672">
    <property type="entry name" value="DNA/RNA polymerases"/>
    <property type="match status" value="1"/>
</dbReference>
<dbReference type="Gene3D" id="3.10.10.10">
    <property type="entry name" value="HIV Type 1 Reverse Transcriptase, subunit A, domain 1"/>
    <property type="match status" value="1"/>
</dbReference>
<name>A0A2I0K4Y4_PUNGR</name>
<dbReference type="Proteomes" id="UP000233551">
    <property type="component" value="Unassembled WGS sequence"/>
</dbReference>
<protein>
    <recommendedName>
        <fullName evidence="3">Reverse transcriptase domain-containing protein</fullName>
    </recommendedName>
</protein>
<accession>A0A2I0K4Y4</accession>
<dbReference type="STRING" id="22663.A0A2I0K4Y4"/>
<evidence type="ECO:0000313" key="2">
    <source>
        <dbReference type="Proteomes" id="UP000233551"/>
    </source>
</evidence>
<evidence type="ECO:0008006" key="3">
    <source>
        <dbReference type="Google" id="ProtNLM"/>
    </source>
</evidence>
<reference evidence="1 2" key="1">
    <citation type="submission" date="2017-11" db="EMBL/GenBank/DDBJ databases">
        <title>De-novo sequencing of pomegranate (Punica granatum L.) genome.</title>
        <authorList>
            <person name="Akparov Z."/>
            <person name="Amiraslanov A."/>
            <person name="Hajiyeva S."/>
            <person name="Abbasov M."/>
            <person name="Kaur K."/>
            <person name="Hamwieh A."/>
            <person name="Solovyev V."/>
            <person name="Salamov A."/>
            <person name="Braich B."/>
            <person name="Kosarev P."/>
            <person name="Mahmoud A."/>
            <person name="Hajiyev E."/>
            <person name="Babayeva S."/>
            <person name="Izzatullayeva V."/>
            <person name="Mammadov A."/>
            <person name="Mammadov A."/>
            <person name="Sharifova S."/>
            <person name="Ojaghi J."/>
            <person name="Eynullazada K."/>
            <person name="Bayramov B."/>
            <person name="Abdulazimova A."/>
            <person name="Shahmuradov I."/>
        </authorList>
    </citation>
    <scope>NUCLEOTIDE SEQUENCE [LARGE SCALE GENOMIC DNA]</scope>
    <source>
        <strain evidence="2">cv. AG2017</strain>
        <tissue evidence="1">Leaf</tissue>
    </source>
</reference>
<dbReference type="CDD" id="cd01647">
    <property type="entry name" value="RT_LTR"/>
    <property type="match status" value="1"/>
</dbReference>